<dbReference type="EMBL" id="WTVM01000028">
    <property type="protein sequence ID" value="NMG02656.1"/>
    <property type="molecule type" value="Genomic_DNA"/>
</dbReference>
<reference evidence="3" key="1">
    <citation type="submission" date="2019-12" db="EMBL/GenBank/DDBJ databases">
        <title>Comparative genomics gives insights into the taxonomy of the Azoarcus-Aromatoleum group and reveals separate origins of nif in the plant-associated Azoarcus and non-plant-associated Aromatoleum sub-groups.</title>
        <authorList>
            <person name="Lafos M."/>
            <person name="Maluk M."/>
            <person name="Batista M."/>
            <person name="Junghare M."/>
            <person name="Carmona M."/>
            <person name="Faoro H."/>
            <person name="Cruz L.M."/>
            <person name="Battistoni F."/>
            <person name="De Souza E."/>
            <person name="Pedrosa F."/>
            <person name="Chen W.-M."/>
            <person name="Poole P.S."/>
            <person name="Dixon R.A."/>
            <person name="James E.K."/>
        </authorList>
    </citation>
    <scope>NUCLEOTIDE SEQUENCE</scope>
    <source>
        <strain evidence="3">NSC3</strain>
    </source>
</reference>
<keyword evidence="2" id="KW-0732">Signal</keyword>
<keyword evidence="4" id="KW-1185">Reference proteome</keyword>
<accession>A0A972FHZ9</accession>
<evidence type="ECO:0000313" key="3">
    <source>
        <dbReference type="EMBL" id="NMG02656.1"/>
    </source>
</evidence>
<comment type="caution">
    <text evidence="3">The sequence shown here is derived from an EMBL/GenBank/DDBJ whole genome shotgun (WGS) entry which is preliminary data.</text>
</comment>
<feature type="region of interest" description="Disordered" evidence="1">
    <location>
        <begin position="129"/>
        <end position="155"/>
    </location>
</feature>
<dbReference type="AlphaFoldDB" id="A0A972FHZ9"/>
<protein>
    <submittedName>
        <fullName evidence="3">Uncharacterized protein</fullName>
    </submittedName>
</protein>
<dbReference type="Proteomes" id="UP000599523">
    <property type="component" value="Unassembled WGS sequence"/>
</dbReference>
<gene>
    <name evidence="3" type="ORF">GPA21_06685</name>
</gene>
<evidence type="ECO:0000256" key="2">
    <source>
        <dbReference type="SAM" id="SignalP"/>
    </source>
</evidence>
<dbReference type="RefSeq" id="WP_168987440.1">
    <property type="nucleotide sequence ID" value="NZ_WTVM01000028.1"/>
</dbReference>
<evidence type="ECO:0000313" key="4">
    <source>
        <dbReference type="Proteomes" id="UP000599523"/>
    </source>
</evidence>
<feature type="signal peptide" evidence="2">
    <location>
        <begin position="1"/>
        <end position="32"/>
    </location>
</feature>
<evidence type="ECO:0000256" key="1">
    <source>
        <dbReference type="SAM" id="MobiDB-lite"/>
    </source>
</evidence>
<proteinExistence type="predicted"/>
<sequence>MHSSRTPSKVTPFLLAVLSITSLTLGSAGSHAADRIAGGFEIVRQGSSPHARDFAVMLVKGTPAQCELLGRPFQLVGDPATVGNFEVIEYHHPGLQKSRITKRTAELVTTAVCRLEVLQREATVITHHEPRSRTVHTREVNPVTGPQPWSSRNQPPLGRASLELIRQAFSLQSLEAVELRGGSHSIATAPDLPETEIAGRKCRWITLVPPPAEGRLCLMPEGIGMPINEALSAEMIGAGSDGPAVLLRDEVVSFRGPIALSSTLFEPEDKPLAIDSAKLPNATTDWCREQAARTGTDPCAHDGPDQITDHFDALIDEWCAYETERIGHNPCAEGPGAYSDTRVMRAMTDWCAHEAARTGVNRCEEFDDDDD</sequence>
<feature type="compositionally biased region" description="Basic and acidic residues" evidence="1">
    <location>
        <begin position="129"/>
        <end position="139"/>
    </location>
</feature>
<feature type="chain" id="PRO_5037524207" evidence="2">
    <location>
        <begin position="33"/>
        <end position="371"/>
    </location>
</feature>
<organism evidence="3 4">
    <name type="scientific">Azoarcus taiwanensis</name>
    <dbReference type="NCBI Taxonomy" id="666964"/>
    <lineage>
        <taxon>Bacteria</taxon>
        <taxon>Pseudomonadati</taxon>
        <taxon>Pseudomonadota</taxon>
        <taxon>Betaproteobacteria</taxon>
        <taxon>Rhodocyclales</taxon>
        <taxon>Zoogloeaceae</taxon>
        <taxon>Azoarcus</taxon>
    </lineage>
</organism>
<name>A0A972FHZ9_9RHOO</name>